<keyword evidence="1" id="KW-0472">Membrane</keyword>
<dbReference type="EMBL" id="FNKK01000002">
    <property type="protein sequence ID" value="SDR14277.1"/>
    <property type="molecule type" value="Genomic_DNA"/>
</dbReference>
<keyword evidence="3" id="KW-1185">Reference proteome</keyword>
<name>A0A1H1GMB1_9ACTN</name>
<evidence type="ECO:0000256" key="1">
    <source>
        <dbReference type="SAM" id="Phobius"/>
    </source>
</evidence>
<reference evidence="2 3" key="1">
    <citation type="submission" date="2016-10" db="EMBL/GenBank/DDBJ databases">
        <authorList>
            <person name="de Groot N.N."/>
        </authorList>
    </citation>
    <scope>NUCLEOTIDE SEQUENCE [LARGE SCALE GENOMIC DNA]</scope>
    <source>
        <strain evidence="2 3">DSM 43794</strain>
    </source>
</reference>
<protein>
    <submittedName>
        <fullName evidence="2">Uncharacterized protein</fullName>
    </submittedName>
</protein>
<sequence>MAGGSVIDRYVSALDAALHGPRRARRDMIAEVRDSLIDAADALEESGIPRRRAERMAVEAFGPVTEIAPAYQEELAAGQGRRTAALLFLTVPLITLVWYVIWKVFPEDVGTVTTADKPWWFIPVARTMDIMQMTTGAVGGVALIVLHRMGRRPAGRRRPRTVARALGLLVWCQLPLTTAMSLALMSTGNANSITTYVPGVTASVVSMLLQAWQLHSAAHCLTACRAPAATAERVALA</sequence>
<organism evidence="2 3">
    <name type="scientific">Thermostaphylospora chromogena</name>
    <dbReference type="NCBI Taxonomy" id="35622"/>
    <lineage>
        <taxon>Bacteria</taxon>
        <taxon>Bacillati</taxon>
        <taxon>Actinomycetota</taxon>
        <taxon>Actinomycetes</taxon>
        <taxon>Streptosporangiales</taxon>
        <taxon>Thermomonosporaceae</taxon>
        <taxon>Thermostaphylospora</taxon>
    </lineage>
</organism>
<feature type="transmembrane region" description="Helical" evidence="1">
    <location>
        <begin position="84"/>
        <end position="101"/>
    </location>
</feature>
<dbReference type="NCBIfam" id="NF038403">
    <property type="entry name" value="perm_prefix_1"/>
    <property type="match status" value="1"/>
</dbReference>
<dbReference type="AlphaFoldDB" id="A0A1H1GMB1"/>
<keyword evidence="1" id="KW-1133">Transmembrane helix</keyword>
<keyword evidence="1" id="KW-0812">Transmembrane</keyword>
<dbReference type="InterPro" id="IPR047928">
    <property type="entry name" value="Perm_prefix_1"/>
</dbReference>
<dbReference type="Pfam" id="PF22564">
    <property type="entry name" value="HAAS"/>
    <property type="match status" value="1"/>
</dbReference>
<proteinExistence type="predicted"/>
<accession>A0A1H1GMB1</accession>
<evidence type="ECO:0000313" key="2">
    <source>
        <dbReference type="EMBL" id="SDR14277.1"/>
    </source>
</evidence>
<feature type="transmembrane region" description="Helical" evidence="1">
    <location>
        <begin position="166"/>
        <end position="187"/>
    </location>
</feature>
<gene>
    <name evidence="2" type="ORF">SAMN04489764_3683</name>
</gene>
<dbReference type="Proteomes" id="UP000217103">
    <property type="component" value="Unassembled WGS sequence"/>
</dbReference>
<feature type="transmembrane region" description="Helical" evidence="1">
    <location>
        <begin position="121"/>
        <end position="146"/>
    </location>
</feature>
<evidence type="ECO:0000313" key="3">
    <source>
        <dbReference type="Proteomes" id="UP000217103"/>
    </source>
</evidence>